<evidence type="ECO:0000313" key="8">
    <source>
        <dbReference type="Proteomes" id="UP001621714"/>
    </source>
</evidence>
<keyword evidence="2" id="KW-1003">Cell membrane</keyword>
<comment type="caution">
    <text evidence="7">The sequence shown here is derived from an EMBL/GenBank/DDBJ whole genome shotgun (WGS) entry which is preliminary data.</text>
</comment>
<evidence type="ECO:0000256" key="4">
    <source>
        <dbReference type="ARBA" id="ARBA00022989"/>
    </source>
</evidence>
<dbReference type="InterPro" id="IPR005538">
    <property type="entry name" value="LrgA/CidA"/>
</dbReference>
<evidence type="ECO:0000256" key="2">
    <source>
        <dbReference type="ARBA" id="ARBA00022475"/>
    </source>
</evidence>
<dbReference type="Proteomes" id="UP001621714">
    <property type="component" value="Unassembled WGS sequence"/>
</dbReference>
<dbReference type="PANTHER" id="PTHR33931">
    <property type="entry name" value="HOLIN-LIKE PROTEIN CIDA-RELATED"/>
    <property type="match status" value="1"/>
</dbReference>
<dbReference type="Pfam" id="PF03788">
    <property type="entry name" value="LrgA"/>
    <property type="match status" value="1"/>
</dbReference>
<keyword evidence="5 6" id="KW-0472">Membrane</keyword>
<keyword evidence="3 6" id="KW-0812">Transmembrane</keyword>
<comment type="subcellular location">
    <subcellularLocation>
        <location evidence="1">Cell membrane</location>
        <topology evidence="1">Multi-pass membrane protein</topology>
    </subcellularLocation>
</comment>
<sequence length="106" mass="11271">MMFQILGSLIAAWGVGLPGPVLGMLLLLVALLLLGRVPQVLQTTSAQLLTYLPLMLIPPAVGIMDQWALLAEHALALSVALVGSLCVSLPLTAWVMQKLMLRQDAS</sequence>
<dbReference type="EMBL" id="JBANFI010000001">
    <property type="protein sequence ID" value="MFK7159608.1"/>
    <property type="molecule type" value="Genomic_DNA"/>
</dbReference>
<name>A0ABW8PTK1_9GAMM</name>
<evidence type="ECO:0000256" key="1">
    <source>
        <dbReference type="ARBA" id="ARBA00004651"/>
    </source>
</evidence>
<feature type="transmembrane region" description="Helical" evidence="6">
    <location>
        <begin position="12"/>
        <end position="34"/>
    </location>
</feature>
<reference evidence="7 8" key="1">
    <citation type="submission" date="2024-02" db="EMBL/GenBank/DDBJ databases">
        <title>Marinospirillum sp. MEB 164 isolated from Lonar lake sediment.</title>
        <authorList>
            <person name="Joshi A."/>
            <person name="Thite S."/>
        </authorList>
    </citation>
    <scope>NUCLEOTIDE SEQUENCE [LARGE SCALE GENOMIC DNA]</scope>
    <source>
        <strain evidence="7 8">MEB164</strain>
    </source>
</reference>
<organism evidence="7 8">
    <name type="scientific">Marinospirillum alkalitolerans</name>
    <dbReference type="NCBI Taxonomy" id="3123374"/>
    <lineage>
        <taxon>Bacteria</taxon>
        <taxon>Pseudomonadati</taxon>
        <taxon>Pseudomonadota</taxon>
        <taxon>Gammaproteobacteria</taxon>
        <taxon>Oceanospirillales</taxon>
        <taxon>Oceanospirillaceae</taxon>
        <taxon>Marinospirillum</taxon>
    </lineage>
</organism>
<evidence type="ECO:0000256" key="6">
    <source>
        <dbReference type="SAM" id="Phobius"/>
    </source>
</evidence>
<dbReference type="RefSeq" id="WP_405336241.1">
    <property type="nucleotide sequence ID" value="NZ_JBANFI010000001.1"/>
</dbReference>
<evidence type="ECO:0000256" key="3">
    <source>
        <dbReference type="ARBA" id="ARBA00022692"/>
    </source>
</evidence>
<evidence type="ECO:0000256" key="5">
    <source>
        <dbReference type="ARBA" id="ARBA00023136"/>
    </source>
</evidence>
<dbReference type="PANTHER" id="PTHR33931:SF2">
    <property type="entry name" value="HOLIN-LIKE PROTEIN CIDA"/>
    <property type="match status" value="1"/>
</dbReference>
<keyword evidence="4 6" id="KW-1133">Transmembrane helix</keyword>
<evidence type="ECO:0000313" key="7">
    <source>
        <dbReference type="EMBL" id="MFK7159608.1"/>
    </source>
</evidence>
<proteinExistence type="predicted"/>
<feature type="transmembrane region" description="Helical" evidence="6">
    <location>
        <begin position="75"/>
        <end position="96"/>
    </location>
</feature>
<protein>
    <submittedName>
        <fullName evidence="7">CidA/LrgA family protein</fullName>
    </submittedName>
</protein>
<feature type="transmembrane region" description="Helical" evidence="6">
    <location>
        <begin position="46"/>
        <end position="69"/>
    </location>
</feature>
<gene>
    <name evidence="7" type="ORF">V6U78_00965</name>
</gene>
<accession>A0ABW8PTK1</accession>
<keyword evidence="8" id="KW-1185">Reference proteome</keyword>